<keyword evidence="1" id="KW-0479">Metal-binding</keyword>
<dbReference type="AlphaFoldDB" id="A0A6C0HX40"/>
<dbReference type="CDD" id="cd16448">
    <property type="entry name" value="RING-H2"/>
    <property type="match status" value="1"/>
</dbReference>
<keyword evidence="3" id="KW-0862">Zinc</keyword>
<dbReference type="PANTHER" id="PTHR45969">
    <property type="entry name" value="RING ZINC FINGER PROTEIN-RELATED"/>
    <property type="match status" value="1"/>
</dbReference>
<dbReference type="Pfam" id="PF13639">
    <property type="entry name" value="zf-RING_2"/>
    <property type="match status" value="1"/>
</dbReference>
<proteinExistence type="predicted"/>
<evidence type="ECO:0000313" key="5">
    <source>
        <dbReference type="EMBL" id="QHT84685.1"/>
    </source>
</evidence>
<dbReference type="SUPFAM" id="SSF57850">
    <property type="entry name" value="RING/U-box"/>
    <property type="match status" value="1"/>
</dbReference>
<reference evidence="5" key="1">
    <citation type="journal article" date="2020" name="Nature">
        <title>Giant virus diversity and host interactions through global metagenomics.</title>
        <authorList>
            <person name="Schulz F."/>
            <person name="Roux S."/>
            <person name="Paez-Espino D."/>
            <person name="Jungbluth S."/>
            <person name="Walsh D.A."/>
            <person name="Denef V.J."/>
            <person name="McMahon K.D."/>
            <person name="Konstantinidis K.T."/>
            <person name="Eloe-Fadrosh E.A."/>
            <person name="Kyrpides N.C."/>
            <person name="Woyke T."/>
        </authorList>
    </citation>
    <scope>NUCLEOTIDE SEQUENCE</scope>
    <source>
        <strain evidence="5">GVMAG-M-3300023184-177</strain>
    </source>
</reference>
<dbReference type="EMBL" id="MN740023">
    <property type="protein sequence ID" value="QHT84685.1"/>
    <property type="molecule type" value="Genomic_DNA"/>
</dbReference>
<evidence type="ECO:0000256" key="1">
    <source>
        <dbReference type="ARBA" id="ARBA00022723"/>
    </source>
</evidence>
<protein>
    <recommendedName>
        <fullName evidence="4">RING-type domain-containing protein</fullName>
    </recommendedName>
</protein>
<dbReference type="Gene3D" id="3.30.40.10">
    <property type="entry name" value="Zinc/RING finger domain, C3HC4 (zinc finger)"/>
    <property type="match status" value="1"/>
</dbReference>
<dbReference type="GO" id="GO:0008270">
    <property type="term" value="F:zinc ion binding"/>
    <property type="evidence" value="ECO:0007669"/>
    <property type="project" value="UniProtKB-KW"/>
</dbReference>
<accession>A0A6C0HX40</accession>
<dbReference type="GO" id="GO:0016567">
    <property type="term" value="P:protein ubiquitination"/>
    <property type="evidence" value="ECO:0007669"/>
    <property type="project" value="TreeGrafter"/>
</dbReference>
<organism evidence="5">
    <name type="scientific">viral metagenome</name>
    <dbReference type="NCBI Taxonomy" id="1070528"/>
    <lineage>
        <taxon>unclassified sequences</taxon>
        <taxon>metagenomes</taxon>
        <taxon>organismal metagenomes</taxon>
    </lineage>
</organism>
<dbReference type="SMART" id="SM00184">
    <property type="entry name" value="RING"/>
    <property type="match status" value="1"/>
</dbReference>
<dbReference type="InterPro" id="IPR013083">
    <property type="entry name" value="Znf_RING/FYVE/PHD"/>
</dbReference>
<evidence type="ECO:0000256" key="3">
    <source>
        <dbReference type="ARBA" id="ARBA00022833"/>
    </source>
</evidence>
<sequence length="245" mass="28950">MADENALLNDLFAYRILYMDISIDENYIIRKLKHKLIELNYQVEDINTILYSFYNYFDIPITLSEIENVQIQTILNIIFINNINQNDYNYNHYNQTDYDDMPPLENTGDYNIPPLEYTDDDMPPLENTDDNILNMPYMPNLLNIILGYQTNPFNQVLVEPNNNIFNDVIITTNEQSLNNIPILKISNDMNIICMICIDEMNENEEYFNIECKHIFHKGCLETYLRNYNHICPICRKEIGDSQAIL</sequence>
<name>A0A6C0HX40_9ZZZZ</name>
<evidence type="ECO:0000256" key="2">
    <source>
        <dbReference type="ARBA" id="ARBA00022771"/>
    </source>
</evidence>
<evidence type="ECO:0000259" key="4">
    <source>
        <dbReference type="PROSITE" id="PS50089"/>
    </source>
</evidence>
<dbReference type="PROSITE" id="PS50089">
    <property type="entry name" value="ZF_RING_2"/>
    <property type="match status" value="1"/>
</dbReference>
<dbReference type="InterPro" id="IPR001841">
    <property type="entry name" value="Znf_RING"/>
</dbReference>
<feature type="domain" description="RING-type" evidence="4">
    <location>
        <begin position="193"/>
        <end position="235"/>
    </location>
</feature>
<keyword evidence="2" id="KW-0863">Zinc-finger</keyword>
<dbReference type="PANTHER" id="PTHR45969:SF69">
    <property type="entry name" value="FINGER DOMAIN PROTEIN, PUTATIVE (AFU_ORTHOLOGUE AFUA_3G12190)-RELATED"/>
    <property type="match status" value="1"/>
</dbReference>
<dbReference type="GO" id="GO:0061630">
    <property type="term" value="F:ubiquitin protein ligase activity"/>
    <property type="evidence" value="ECO:0007669"/>
    <property type="project" value="TreeGrafter"/>
</dbReference>